<dbReference type="PANTHER" id="PTHR33710:SF62">
    <property type="entry name" value="DUF4283 DOMAIN PROTEIN"/>
    <property type="match status" value="1"/>
</dbReference>
<protein>
    <recommendedName>
        <fullName evidence="1">Endonuclease/exonuclease/phosphatase domain-containing protein</fullName>
    </recommendedName>
</protein>
<dbReference type="Gene3D" id="3.60.10.10">
    <property type="entry name" value="Endonuclease/exonuclease/phosphatase"/>
    <property type="match status" value="1"/>
</dbReference>
<dbReference type="EMBL" id="JAWXYG010000014">
    <property type="protein sequence ID" value="KAK4253942.1"/>
    <property type="molecule type" value="Genomic_DNA"/>
</dbReference>
<reference evidence="2" key="1">
    <citation type="submission" date="2023-10" db="EMBL/GenBank/DDBJ databases">
        <title>Chromosome-level genome of the transformable northern wattle, Acacia crassicarpa.</title>
        <authorList>
            <person name="Massaro I."/>
            <person name="Sinha N.R."/>
            <person name="Poethig S."/>
            <person name="Leichty A.R."/>
        </authorList>
    </citation>
    <scope>NUCLEOTIDE SEQUENCE</scope>
    <source>
        <strain evidence="2">Acra3RX</strain>
        <tissue evidence="2">Leaf</tissue>
    </source>
</reference>
<dbReference type="Proteomes" id="UP001293593">
    <property type="component" value="Unassembled WGS sequence"/>
</dbReference>
<sequence length="351" mass="41028">MNTLAWNCQGLGAALTVRNLKEVCFRKKPQLVFLMESKQKARVMRKIRRRCGFDQEWLVDPIGYSGGLALWLSDLLKVNILFSSSNIIHTSVTSSEFDTPNYISFIYGPTDEAERNLCWQELRRIGKTVVGSWLCLGDYNDILSQEEKYRGNPRPWRRIRNFRCLLADCDLFDLGFHGYKFTWCNNRDEPDTIKERLDRALGNLLLKETFPNIQVFNIEPEGSDHHLLLIQNSLERPRGKKTFRVEASWVLHDRFNQVVRDSWRGSVVEDLDAVANVLSKLERCKKEHIRWSHKEFPNSAKLIDQLKLKLADLSQDVRTSDTSIAIAEVKAAIDKFYELEEQFWWQRSRVN</sequence>
<dbReference type="PANTHER" id="PTHR33710">
    <property type="entry name" value="BNAC02G09200D PROTEIN"/>
    <property type="match status" value="1"/>
</dbReference>
<organism evidence="2 3">
    <name type="scientific">Acacia crassicarpa</name>
    <name type="common">northern wattle</name>
    <dbReference type="NCBI Taxonomy" id="499986"/>
    <lineage>
        <taxon>Eukaryota</taxon>
        <taxon>Viridiplantae</taxon>
        <taxon>Streptophyta</taxon>
        <taxon>Embryophyta</taxon>
        <taxon>Tracheophyta</taxon>
        <taxon>Spermatophyta</taxon>
        <taxon>Magnoliopsida</taxon>
        <taxon>eudicotyledons</taxon>
        <taxon>Gunneridae</taxon>
        <taxon>Pentapetalae</taxon>
        <taxon>rosids</taxon>
        <taxon>fabids</taxon>
        <taxon>Fabales</taxon>
        <taxon>Fabaceae</taxon>
        <taxon>Caesalpinioideae</taxon>
        <taxon>mimosoid clade</taxon>
        <taxon>Acacieae</taxon>
        <taxon>Acacia</taxon>
    </lineage>
</organism>
<evidence type="ECO:0000313" key="3">
    <source>
        <dbReference type="Proteomes" id="UP001293593"/>
    </source>
</evidence>
<dbReference type="InterPro" id="IPR005135">
    <property type="entry name" value="Endo/exonuclease/phosphatase"/>
</dbReference>
<dbReference type="GO" id="GO:0003824">
    <property type="term" value="F:catalytic activity"/>
    <property type="evidence" value="ECO:0007669"/>
    <property type="project" value="InterPro"/>
</dbReference>
<name>A0AAE1M5E8_9FABA</name>
<keyword evidence="3" id="KW-1185">Reference proteome</keyword>
<dbReference type="SUPFAM" id="SSF56219">
    <property type="entry name" value="DNase I-like"/>
    <property type="match status" value="1"/>
</dbReference>
<accession>A0AAE1M5E8</accession>
<dbReference type="Pfam" id="PF03372">
    <property type="entry name" value="Exo_endo_phos"/>
    <property type="match status" value="1"/>
</dbReference>
<evidence type="ECO:0000313" key="2">
    <source>
        <dbReference type="EMBL" id="KAK4253942.1"/>
    </source>
</evidence>
<gene>
    <name evidence="2" type="ORF">QN277_009385</name>
</gene>
<comment type="caution">
    <text evidence="2">The sequence shown here is derived from an EMBL/GenBank/DDBJ whole genome shotgun (WGS) entry which is preliminary data.</text>
</comment>
<evidence type="ECO:0000259" key="1">
    <source>
        <dbReference type="Pfam" id="PF03372"/>
    </source>
</evidence>
<dbReference type="AlphaFoldDB" id="A0AAE1M5E8"/>
<feature type="domain" description="Endonuclease/exonuclease/phosphatase" evidence="1">
    <location>
        <begin position="5"/>
        <end position="225"/>
    </location>
</feature>
<dbReference type="InterPro" id="IPR036691">
    <property type="entry name" value="Endo/exonu/phosph_ase_sf"/>
</dbReference>
<proteinExistence type="predicted"/>